<sequence>MTTSAAAPKNISWRFARATAPAVRMLAGRRWFAGWAVMHHRGRVSRRNLTVPVAVVTTPDGFIINLPWGAGTNWVRNVVAAGGCTVRWKGADHPMDRPRIIDATAARPYYPRLTWAIARRLFPADAWLLLRHADR</sequence>
<dbReference type="Proteomes" id="UP000198415">
    <property type="component" value="Unassembled WGS sequence"/>
</dbReference>
<dbReference type="EMBL" id="FZNR01000030">
    <property type="protein sequence ID" value="SNS94251.1"/>
    <property type="molecule type" value="Genomic_DNA"/>
</dbReference>
<keyword evidence="2" id="KW-1185">Reference proteome</keyword>
<accession>A0A239IL35</accession>
<dbReference type="InterPro" id="IPR012349">
    <property type="entry name" value="Split_barrel_FMN-bd"/>
</dbReference>
<evidence type="ECO:0000313" key="1">
    <source>
        <dbReference type="EMBL" id="SNS94251.1"/>
    </source>
</evidence>
<protein>
    <recommendedName>
        <fullName evidence="3">Deazaflavin-dependent oxidoreductase, nitroreductase family</fullName>
    </recommendedName>
</protein>
<dbReference type="RefSeq" id="WP_089298606.1">
    <property type="nucleotide sequence ID" value="NZ_BOMU01000109.1"/>
</dbReference>
<organism evidence="1 2">
    <name type="scientific">Actinoplanes regularis</name>
    <dbReference type="NCBI Taxonomy" id="52697"/>
    <lineage>
        <taxon>Bacteria</taxon>
        <taxon>Bacillati</taxon>
        <taxon>Actinomycetota</taxon>
        <taxon>Actinomycetes</taxon>
        <taxon>Micromonosporales</taxon>
        <taxon>Micromonosporaceae</taxon>
        <taxon>Actinoplanes</taxon>
    </lineage>
</organism>
<dbReference type="OrthoDB" id="3778270at2"/>
<name>A0A239IL35_9ACTN</name>
<proteinExistence type="predicted"/>
<dbReference type="AlphaFoldDB" id="A0A239IL35"/>
<dbReference type="Gene3D" id="2.30.110.10">
    <property type="entry name" value="Electron Transport, Fmn-binding Protein, Chain A"/>
    <property type="match status" value="1"/>
</dbReference>
<evidence type="ECO:0000313" key="2">
    <source>
        <dbReference type="Proteomes" id="UP000198415"/>
    </source>
</evidence>
<gene>
    <name evidence="1" type="ORF">SAMN06264365_1305</name>
</gene>
<evidence type="ECO:0008006" key="3">
    <source>
        <dbReference type="Google" id="ProtNLM"/>
    </source>
</evidence>
<reference evidence="1 2" key="1">
    <citation type="submission" date="2017-06" db="EMBL/GenBank/DDBJ databases">
        <authorList>
            <person name="Kim H.J."/>
            <person name="Triplett B.A."/>
        </authorList>
    </citation>
    <scope>NUCLEOTIDE SEQUENCE [LARGE SCALE GENOMIC DNA]</scope>
    <source>
        <strain evidence="1 2">DSM 43151</strain>
    </source>
</reference>